<accession>A0A1G1ZNF8</accession>
<feature type="signal peptide" evidence="1">
    <location>
        <begin position="1"/>
        <end position="22"/>
    </location>
</feature>
<name>A0A1G1ZNF8_9BACT</name>
<evidence type="ECO:0000313" key="2">
    <source>
        <dbReference type="EMBL" id="OGY65300.1"/>
    </source>
</evidence>
<sequence length="255" mass="28853">MRGLAAASILFFGFLACGAAYAQVGLRPPEPAPMTVDHLAVRQYVNNFNPIRGDKMWFIVLLSNGRELNVMVHPNNVSVERGNAVGLVLSASGMRNSDPCWLVLQADQATLYAPDDNSLRQWQEYVDYLRAGLQRGLRNLAAEIIYRLNDRAVFAVRDSFWNFGDRMSIFAPLGGVAVVVDQNLQEGYFRVSAPGARVTFRGNGWNPVAHLESDTATLYVGTEREAEEMRQTLRQWQEEWNRRCDPRRIFPPPHR</sequence>
<organism evidence="2 3">
    <name type="scientific">Candidatus Harrisonbacteria bacterium RIFCSPLOWO2_01_FULL_44_18</name>
    <dbReference type="NCBI Taxonomy" id="1798407"/>
    <lineage>
        <taxon>Bacteria</taxon>
        <taxon>Candidatus Harrisoniibacteriota</taxon>
    </lineage>
</organism>
<dbReference type="Proteomes" id="UP000177942">
    <property type="component" value="Unassembled WGS sequence"/>
</dbReference>
<dbReference type="AlphaFoldDB" id="A0A1G1ZNF8"/>
<evidence type="ECO:0000313" key="3">
    <source>
        <dbReference type="Proteomes" id="UP000177942"/>
    </source>
</evidence>
<comment type="caution">
    <text evidence="2">The sequence shown here is derived from an EMBL/GenBank/DDBJ whole genome shotgun (WGS) entry which is preliminary data.</text>
</comment>
<dbReference type="STRING" id="1798407.A3A16_01820"/>
<dbReference type="PROSITE" id="PS51257">
    <property type="entry name" value="PROKAR_LIPOPROTEIN"/>
    <property type="match status" value="1"/>
</dbReference>
<keyword evidence="1" id="KW-0732">Signal</keyword>
<protein>
    <submittedName>
        <fullName evidence="2">Uncharacterized protein</fullName>
    </submittedName>
</protein>
<gene>
    <name evidence="2" type="ORF">A3A16_01820</name>
</gene>
<reference evidence="2 3" key="1">
    <citation type="journal article" date="2016" name="Nat. Commun.">
        <title>Thousands of microbial genomes shed light on interconnected biogeochemical processes in an aquifer system.</title>
        <authorList>
            <person name="Anantharaman K."/>
            <person name="Brown C.T."/>
            <person name="Hug L.A."/>
            <person name="Sharon I."/>
            <person name="Castelle C.J."/>
            <person name="Probst A.J."/>
            <person name="Thomas B.C."/>
            <person name="Singh A."/>
            <person name="Wilkins M.J."/>
            <person name="Karaoz U."/>
            <person name="Brodie E.L."/>
            <person name="Williams K.H."/>
            <person name="Hubbard S.S."/>
            <person name="Banfield J.F."/>
        </authorList>
    </citation>
    <scope>NUCLEOTIDE SEQUENCE [LARGE SCALE GENOMIC DNA]</scope>
</reference>
<evidence type="ECO:0000256" key="1">
    <source>
        <dbReference type="SAM" id="SignalP"/>
    </source>
</evidence>
<dbReference type="EMBL" id="MHJJ01000012">
    <property type="protein sequence ID" value="OGY65300.1"/>
    <property type="molecule type" value="Genomic_DNA"/>
</dbReference>
<feature type="chain" id="PRO_5009581847" evidence="1">
    <location>
        <begin position="23"/>
        <end position="255"/>
    </location>
</feature>
<proteinExistence type="predicted"/>